<evidence type="ECO:0000313" key="3">
    <source>
        <dbReference type="Proteomes" id="UP000663881"/>
    </source>
</evidence>
<dbReference type="Proteomes" id="UP000663891">
    <property type="component" value="Unassembled WGS sequence"/>
</dbReference>
<proteinExistence type="predicted"/>
<accession>A0A818GRB1</accession>
<gene>
    <name evidence="2" type="ORF">OKA104_LOCUS1033</name>
    <name evidence="1" type="ORF">VCS650_LOCUS16679</name>
</gene>
<protein>
    <submittedName>
        <fullName evidence="2">Uncharacterized protein</fullName>
    </submittedName>
</protein>
<evidence type="ECO:0000313" key="2">
    <source>
        <dbReference type="EMBL" id="CAF3492786.1"/>
    </source>
</evidence>
<dbReference type="AlphaFoldDB" id="A0A818GRB1"/>
<dbReference type="EMBL" id="CAJNON010000150">
    <property type="protein sequence ID" value="CAF1037510.1"/>
    <property type="molecule type" value="Genomic_DNA"/>
</dbReference>
<comment type="caution">
    <text evidence="2">The sequence shown here is derived from an EMBL/GenBank/DDBJ whole genome shotgun (WGS) entry which is preliminary data.</text>
</comment>
<dbReference type="EMBL" id="CAJOAY010000023">
    <property type="protein sequence ID" value="CAF3492786.1"/>
    <property type="molecule type" value="Genomic_DNA"/>
</dbReference>
<reference evidence="2" key="1">
    <citation type="submission" date="2021-02" db="EMBL/GenBank/DDBJ databases">
        <authorList>
            <person name="Nowell W R."/>
        </authorList>
    </citation>
    <scope>NUCLEOTIDE SEQUENCE</scope>
</reference>
<dbReference type="OrthoDB" id="63533at2759"/>
<name>A0A818GRB1_9BILA</name>
<evidence type="ECO:0000313" key="1">
    <source>
        <dbReference type="EMBL" id="CAF1037510.1"/>
    </source>
</evidence>
<dbReference type="Proteomes" id="UP000663881">
    <property type="component" value="Unassembled WGS sequence"/>
</dbReference>
<organism evidence="2 3">
    <name type="scientific">Adineta steineri</name>
    <dbReference type="NCBI Taxonomy" id="433720"/>
    <lineage>
        <taxon>Eukaryota</taxon>
        <taxon>Metazoa</taxon>
        <taxon>Spiralia</taxon>
        <taxon>Gnathifera</taxon>
        <taxon>Rotifera</taxon>
        <taxon>Eurotatoria</taxon>
        <taxon>Bdelloidea</taxon>
        <taxon>Adinetida</taxon>
        <taxon>Adinetidae</taxon>
        <taxon>Adineta</taxon>
    </lineage>
</organism>
<sequence>MIELLFRKNSTFFCLGNQILFVLKQIKRRIKFVILFLVIILIISKENSSKEKEEEEEEEEVNIKNNSWIIFYRIIGNDFVSINCSNETLINLKFILQYEFSFENVKKIWILNRIVDKEFEEILINILNSYNYFFIRIPFHSNEYHRIPYYIPFNYPSQEFFYSNNFSNMSSIEKIQLVYTIYHYKNLYAINRNGAKNFALKHGKQEMNVKWLMPFHKNSFLSEENFNKILHIIKKNSSIEYLIIPNHKIINNSQVFYLNQFQIYEEPQIIFRYNSKIEYLQTLTDEQDSNEEILSYLGMKNYSLKKSRWEEKEREALNISKDKHEYIFQNDTLIFHLSSFNKSIDEQSLYHRTCNHYQQTLYFLHNLDLKISSIKLLPNPQTNSDPCAFWSDKNIENIIRRARNMIIDGKNLEPEYH</sequence>